<dbReference type="PANTHER" id="PTHR14939:SF5">
    <property type="entry name" value="F-BOX ONLY PROTEIN 22"/>
    <property type="match status" value="1"/>
</dbReference>
<evidence type="ECO:0000256" key="5">
    <source>
        <dbReference type="ARBA" id="ARBA00023136"/>
    </source>
</evidence>
<name>A0A6J7DAZ1_9ZZZZ</name>
<organism evidence="8">
    <name type="scientific">freshwater metagenome</name>
    <dbReference type="NCBI Taxonomy" id="449393"/>
    <lineage>
        <taxon>unclassified sequences</taxon>
        <taxon>metagenomes</taxon>
        <taxon>ecological metagenomes</taxon>
    </lineage>
</organism>
<protein>
    <submittedName>
        <fullName evidence="8">Unannotated protein</fullName>
    </submittedName>
</protein>
<dbReference type="GO" id="GO:0005886">
    <property type="term" value="C:plasma membrane"/>
    <property type="evidence" value="ECO:0007669"/>
    <property type="project" value="UniProtKB-SubCell"/>
</dbReference>
<dbReference type="InterPro" id="IPR013702">
    <property type="entry name" value="FIST_domain_N"/>
</dbReference>
<dbReference type="InterPro" id="IPR016741">
    <property type="entry name" value="UCP018953"/>
</dbReference>
<feature type="domain" description="FIST" evidence="6">
    <location>
        <begin position="34"/>
        <end position="224"/>
    </location>
</feature>
<dbReference type="PANTHER" id="PTHR14939">
    <property type="entry name" value="F-BOX ONLY PROTEIN 22"/>
    <property type="match status" value="1"/>
</dbReference>
<dbReference type="SMART" id="SM01204">
    <property type="entry name" value="FIST_C"/>
    <property type="match status" value="1"/>
</dbReference>
<evidence type="ECO:0000259" key="6">
    <source>
        <dbReference type="SMART" id="SM00897"/>
    </source>
</evidence>
<dbReference type="Pfam" id="PF08495">
    <property type="entry name" value="FIST"/>
    <property type="match status" value="1"/>
</dbReference>
<sequence>MAMRIGSGVSAGADSRVAAIEAATDARQRLDGAPVDLAMVFSSGSHLADPQATLDGVLEALDPAALIGCASAAVLSCGQDYEGRSAVTVWAASAPDADLETFHLRTSETADGSLRLVGLPDPARIGATVLLPQPGPFPVQAALDALTATAPGRPVLGGIASGLSPEGLPILFHADQVLSDGAVGVTLDGVDVLPCVSQGVAAVGPPLEVTGVENGIILTIDGRPALESLRRVIDGLTGYERATRGGGLLLGVSHASEPGHDYLVQGPLQVDHRVGSVAITTAVREGAFVQLHRRDARAAASDLREQLALRSEALGGSPAGALLFTCNGRGSRFFGSPHSDAAAIEETLGGIATAGFFAAGEIGPIAGANLVHEFTATAAVFAS</sequence>
<dbReference type="EMBL" id="CAFBLQ010000044">
    <property type="protein sequence ID" value="CAB4867471.1"/>
    <property type="molecule type" value="Genomic_DNA"/>
</dbReference>
<keyword evidence="3" id="KW-0812">Transmembrane</keyword>
<gene>
    <name evidence="8" type="ORF">UFOPK3423_00557</name>
</gene>
<dbReference type="SMART" id="SM00897">
    <property type="entry name" value="FIST"/>
    <property type="match status" value="1"/>
</dbReference>
<comment type="subcellular location">
    <subcellularLocation>
        <location evidence="1">Cell membrane</location>
        <topology evidence="1">Multi-pass membrane protein</topology>
    </subcellularLocation>
</comment>
<evidence type="ECO:0000256" key="3">
    <source>
        <dbReference type="ARBA" id="ARBA00022692"/>
    </source>
</evidence>
<evidence type="ECO:0000259" key="7">
    <source>
        <dbReference type="SMART" id="SM01204"/>
    </source>
</evidence>
<accession>A0A6J7DAZ1</accession>
<evidence type="ECO:0000313" key="8">
    <source>
        <dbReference type="EMBL" id="CAB4867471.1"/>
    </source>
</evidence>
<evidence type="ECO:0000256" key="1">
    <source>
        <dbReference type="ARBA" id="ARBA00004651"/>
    </source>
</evidence>
<keyword evidence="2" id="KW-1003">Cell membrane</keyword>
<evidence type="ECO:0000256" key="4">
    <source>
        <dbReference type="ARBA" id="ARBA00022989"/>
    </source>
</evidence>
<dbReference type="InterPro" id="IPR019494">
    <property type="entry name" value="FIST_C"/>
</dbReference>
<dbReference type="Pfam" id="PF10442">
    <property type="entry name" value="FIST_C"/>
    <property type="match status" value="1"/>
</dbReference>
<dbReference type="AlphaFoldDB" id="A0A6J7DAZ1"/>
<feature type="domain" description="FIST C-domain" evidence="7">
    <location>
        <begin position="225"/>
        <end position="365"/>
    </location>
</feature>
<keyword evidence="4" id="KW-1133">Transmembrane helix</keyword>
<keyword evidence="5" id="KW-0472">Membrane</keyword>
<reference evidence="8" key="1">
    <citation type="submission" date="2020-05" db="EMBL/GenBank/DDBJ databases">
        <authorList>
            <person name="Chiriac C."/>
            <person name="Salcher M."/>
            <person name="Ghai R."/>
            <person name="Kavagutti S V."/>
        </authorList>
    </citation>
    <scope>NUCLEOTIDE SEQUENCE</scope>
</reference>
<evidence type="ECO:0000256" key="2">
    <source>
        <dbReference type="ARBA" id="ARBA00022475"/>
    </source>
</evidence>
<proteinExistence type="predicted"/>
<dbReference type="PIRSF" id="PIRSF018953">
    <property type="entry name" value="UCP018953"/>
    <property type="match status" value="1"/>
</dbReference>